<gene>
    <name evidence="2" type="ORF">Q4F19_13865</name>
</gene>
<feature type="domain" description="Beta-lactamase hydrolase-like protein phosphatase-like" evidence="1">
    <location>
        <begin position="6"/>
        <end position="112"/>
    </location>
</feature>
<proteinExistence type="predicted"/>
<dbReference type="Pfam" id="PF04273">
    <property type="entry name" value="BLH_phosphatase"/>
    <property type="match status" value="1"/>
</dbReference>
<dbReference type="Gene3D" id="3.90.190.10">
    <property type="entry name" value="Protein tyrosine phosphatase superfamily"/>
    <property type="match status" value="1"/>
</dbReference>
<dbReference type="SUPFAM" id="SSF52799">
    <property type="entry name" value="(Phosphotyrosine protein) phosphatases II"/>
    <property type="match status" value="1"/>
</dbReference>
<reference evidence="2" key="1">
    <citation type="submission" date="2023-07" db="EMBL/GenBank/DDBJ databases">
        <authorList>
            <person name="Kim M."/>
        </authorList>
    </citation>
    <scope>NUCLEOTIDE SEQUENCE</scope>
    <source>
        <strain evidence="2">BIUV-7</strain>
    </source>
</reference>
<accession>A0ABT8YAV6</accession>
<dbReference type="RefSeq" id="WP_303543520.1">
    <property type="nucleotide sequence ID" value="NZ_JAUOTP010000006.1"/>
</dbReference>
<evidence type="ECO:0000313" key="2">
    <source>
        <dbReference type="EMBL" id="MDO6415474.1"/>
    </source>
</evidence>
<keyword evidence="3" id="KW-1185">Reference proteome</keyword>
<name>A0ABT8YAV6_9SPHN</name>
<dbReference type="GO" id="GO:0016740">
    <property type="term" value="F:transferase activity"/>
    <property type="evidence" value="ECO:0007669"/>
    <property type="project" value="UniProtKB-KW"/>
</dbReference>
<dbReference type="InterPro" id="IPR005939">
    <property type="entry name" value="BLH_phosphatase-like"/>
</dbReference>
<keyword evidence="2" id="KW-0808">Transferase</keyword>
<protein>
    <submittedName>
        <fullName evidence="2">TIGR01244 family sulfur transferase</fullName>
    </submittedName>
</protein>
<dbReference type="Proteomes" id="UP001169764">
    <property type="component" value="Unassembled WGS sequence"/>
</dbReference>
<dbReference type="InterPro" id="IPR029021">
    <property type="entry name" value="Prot-tyrosine_phosphatase-like"/>
</dbReference>
<dbReference type="NCBIfam" id="TIGR01244">
    <property type="entry name" value="TIGR01244 family sulfur transferase"/>
    <property type="match status" value="1"/>
</dbReference>
<dbReference type="EMBL" id="JAUOTP010000006">
    <property type="protein sequence ID" value="MDO6415474.1"/>
    <property type="molecule type" value="Genomic_DNA"/>
</dbReference>
<evidence type="ECO:0000259" key="1">
    <source>
        <dbReference type="Pfam" id="PF04273"/>
    </source>
</evidence>
<organism evidence="2 3">
    <name type="scientific">Sphingomonas natans</name>
    <dbReference type="NCBI Taxonomy" id="3063330"/>
    <lineage>
        <taxon>Bacteria</taxon>
        <taxon>Pseudomonadati</taxon>
        <taxon>Pseudomonadota</taxon>
        <taxon>Alphaproteobacteria</taxon>
        <taxon>Sphingomonadales</taxon>
        <taxon>Sphingomonadaceae</taxon>
        <taxon>Sphingomonas</taxon>
    </lineage>
</organism>
<sequence length="137" mass="14186">MTTTPFRKLDDAISVAGQIQPSDVAEAAAAGYRLIINNRPEGEEPGQPAAADIEAAAQAAGLSYVAIPVSPAGMRPDQVDAMKAALEAADGPALAFCRSGTRSTYLWALSRAELGDAPAELVEKADAQGYNVRPLFG</sequence>
<comment type="caution">
    <text evidence="2">The sequence shown here is derived from an EMBL/GenBank/DDBJ whole genome shotgun (WGS) entry which is preliminary data.</text>
</comment>
<evidence type="ECO:0000313" key="3">
    <source>
        <dbReference type="Proteomes" id="UP001169764"/>
    </source>
</evidence>